<evidence type="ECO:0000313" key="2">
    <source>
        <dbReference type="Proteomes" id="UP000264541"/>
    </source>
</evidence>
<sequence length="61" mass="6779">MFGMTQYLPTLINGKAVLKLIVDFGTLLMSSCSAQPLEVISQSLRKAKYAFCQRLSYAFQG</sequence>
<dbReference type="Proteomes" id="UP000264541">
    <property type="component" value="Unassembled WGS sequence"/>
</dbReference>
<name>A0A372LPP5_9BACI</name>
<comment type="caution">
    <text evidence="1">The sequence shown here is derived from an EMBL/GenBank/DDBJ whole genome shotgun (WGS) entry which is preliminary data.</text>
</comment>
<proteinExistence type="predicted"/>
<dbReference type="AlphaFoldDB" id="A0A372LPP5"/>
<accession>A0A372LPP5</accession>
<organism evidence="1 2">
    <name type="scientific">Peribacillus saganii</name>
    <dbReference type="NCBI Taxonomy" id="2303992"/>
    <lineage>
        <taxon>Bacteria</taxon>
        <taxon>Bacillati</taxon>
        <taxon>Bacillota</taxon>
        <taxon>Bacilli</taxon>
        <taxon>Bacillales</taxon>
        <taxon>Bacillaceae</taxon>
        <taxon>Peribacillus</taxon>
    </lineage>
</organism>
<keyword evidence="2" id="KW-1185">Reference proteome</keyword>
<gene>
    <name evidence="1" type="ORF">D0469_07860</name>
</gene>
<evidence type="ECO:0000313" key="1">
    <source>
        <dbReference type="EMBL" id="RFU70089.1"/>
    </source>
</evidence>
<protein>
    <submittedName>
        <fullName evidence="1">Uncharacterized protein</fullName>
    </submittedName>
</protein>
<dbReference type="EMBL" id="QVTE01000017">
    <property type="protein sequence ID" value="RFU70089.1"/>
    <property type="molecule type" value="Genomic_DNA"/>
</dbReference>
<reference evidence="1 2" key="1">
    <citation type="submission" date="2018-08" db="EMBL/GenBank/DDBJ databases">
        <title>Bacillus chawlae sp. nov., Bacillus glennii sp. nov., and Bacillus saganii sp. nov. Isolated from the Vehicle Assembly Building at Kennedy Space Center where the Viking Spacecraft were Assembled.</title>
        <authorList>
            <person name="Seuylemezian A."/>
            <person name="Vaishampayan P."/>
        </authorList>
    </citation>
    <scope>NUCLEOTIDE SEQUENCE [LARGE SCALE GENOMIC DNA]</scope>
    <source>
        <strain evidence="1 2">V47-23a</strain>
    </source>
</reference>